<keyword evidence="9" id="KW-1185">Reference proteome</keyword>
<dbReference type="HAMAP" id="MF_00376">
    <property type="entry name" value="Dephospho_CoA_kinase"/>
    <property type="match status" value="1"/>
</dbReference>
<dbReference type="UniPathway" id="UPA00241">
    <property type="reaction ID" value="UER00356"/>
</dbReference>
<dbReference type="InterPro" id="IPR001977">
    <property type="entry name" value="Depp_CoAkinase"/>
</dbReference>
<dbReference type="NCBIfam" id="TIGR00152">
    <property type="entry name" value="dephospho-CoA kinase"/>
    <property type="match status" value="1"/>
</dbReference>
<comment type="subcellular location">
    <subcellularLocation>
        <location evidence="5">Cytoplasm</location>
    </subcellularLocation>
</comment>
<dbReference type="EC" id="2.7.1.24" evidence="5 6"/>
<keyword evidence="5" id="KW-0963">Cytoplasm</keyword>
<evidence type="ECO:0000256" key="3">
    <source>
        <dbReference type="ARBA" id="ARBA00022840"/>
    </source>
</evidence>
<dbReference type="Proteomes" id="UP000474159">
    <property type="component" value="Unassembled WGS sequence"/>
</dbReference>
<evidence type="ECO:0000313" key="8">
    <source>
        <dbReference type="EMBL" id="KAB1079054.1"/>
    </source>
</evidence>
<sequence>MSGATIGSGASGRDAGGAGAGGRPRVLGLTGSIGMGKSATAGMFSARGVPVHDADAAVHALYGPGGAAAAAIGQAFPGTLAPDGSVDRGALRAVVLGHPERLARLEALVHPLVQEAARAFLLRHAQAPLVLLDIPLLYETGGEGRCDAVLVVTAPPEIQRARVLARPGMTEAAFAAIRAKQMPDAEKRARADFVIDTSLGFAHAEAEVERIIAALGAGPRCG</sequence>
<reference evidence="8 9" key="1">
    <citation type="submission" date="2019-09" db="EMBL/GenBank/DDBJ databases">
        <title>YIM 48816 draft genome.</title>
        <authorList>
            <person name="Jiang L."/>
        </authorList>
    </citation>
    <scope>NUCLEOTIDE SEQUENCE [LARGE SCALE GENOMIC DNA]</scope>
    <source>
        <strain evidence="8 9">YIM 48816</strain>
    </source>
</reference>
<dbReference type="RefSeq" id="WP_151000219.1">
    <property type="nucleotide sequence ID" value="NZ_VZZK01000010.1"/>
</dbReference>
<comment type="function">
    <text evidence="5">Catalyzes the phosphorylation of the 3'-hydroxyl group of dephosphocoenzyme A to form coenzyme A.</text>
</comment>
<dbReference type="CDD" id="cd02022">
    <property type="entry name" value="DPCK"/>
    <property type="match status" value="1"/>
</dbReference>
<dbReference type="GO" id="GO:0005524">
    <property type="term" value="F:ATP binding"/>
    <property type="evidence" value="ECO:0007669"/>
    <property type="project" value="UniProtKB-UniRule"/>
</dbReference>
<dbReference type="AlphaFoldDB" id="A0A6L3SZH1"/>
<dbReference type="PANTHER" id="PTHR10695">
    <property type="entry name" value="DEPHOSPHO-COA KINASE-RELATED"/>
    <property type="match status" value="1"/>
</dbReference>
<comment type="catalytic activity">
    <reaction evidence="5">
        <text>3'-dephospho-CoA + ATP = ADP + CoA + H(+)</text>
        <dbReference type="Rhea" id="RHEA:18245"/>
        <dbReference type="ChEBI" id="CHEBI:15378"/>
        <dbReference type="ChEBI" id="CHEBI:30616"/>
        <dbReference type="ChEBI" id="CHEBI:57287"/>
        <dbReference type="ChEBI" id="CHEBI:57328"/>
        <dbReference type="ChEBI" id="CHEBI:456216"/>
        <dbReference type="EC" id="2.7.1.24"/>
    </reaction>
</comment>
<evidence type="ECO:0000256" key="7">
    <source>
        <dbReference type="SAM" id="MobiDB-lite"/>
    </source>
</evidence>
<keyword evidence="2 5" id="KW-0547">Nucleotide-binding</keyword>
<keyword evidence="3 5" id="KW-0067">ATP-binding</keyword>
<keyword evidence="4 5" id="KW-0173">Coenzyme A biosynthesis</keyword>
<evidence type="ECO:0000313" key="9">
    <source>
        <dbReference type="Proteomes" id="UP000474159"/>
    </source>
</evidence>
<dbReference type="GO" id="GO:0015937">
    <property type="term" value="P:coenzyme A biosynthetic process"/>
    <property type="evidence" value="ECO:0007669"/>
    <property type="project" value="UniProtKB-UniRule"/>
</dbReference>
<accession>A0A6L3SZH1</accession>
<dbReference type="PANTHER" id="PTHR10695:SF46">
    <property type="entry name" value="BIFUNCTIONAL COENZYME A SYNTHASE-RELATED"/>
    <property type="match status" value="1"/>
</dbReference>
<feature type="binding site" evidence="5">
    <location>
        <begin position="34"/>
        <end position="39"/>
    </location>
    <ligand>
        <name>ATP</name>
        <dbReference type="ChEBI" id="CHEBI:30616"/>
    </ligand>
</feature>
<organism evidence="8 9">
    <name type="scientific">Methylobacterium soli</name>
    <dbReference type="NCBI Taxonomy" id="553447"/>
    <lineage>
        <taxon>Bacteria</taxon>
        <taxon>Pseudomonadati</taxon>
        <taxon>Pseudomonadota</taxon>
        <taxon>Alphaproteobacteria</taxon>
        <taxon>Hyphomicrobiales</taxon>
        <taxon>Methylobacteriaceae</taxon>
        <taxon>Methylobacterium</taxon>
    </lineage>
</organism>
<name>A0A6L3SZH1_9HYPH</name>
<proteinExistence type="inferred from homology"/>
<evidence type="ECO:0000256" key="1">
    <source>
        <dbReference type="ARBA" id="ARBA00009018"/>
    </source>
</evidence>
<dbReference type="Pfam" id="PF01121">
    <property type="entry name" value="CoaE"/>
    <property type="match status" value="1"/>
</dbReference>
<dbReference type="GO" id="GO:0005737">
    <property type="term" value="C:cytoplasm"/>
    <property type="evidence" value="ECO:0007669"/>
    <property type="project" value="UniProtKB-SubCell"/>
</dbReference>
<dbReference type="GO" id="GO:0004140">
    <property type="term" value="F:dephospho-CoA kinase activity"/>
    <property type="evidence" value="ECO:0007669"/>
    <property type="project" value="UniProtKB-UniRule"/>
</dbReference>
<dbReference type="Gene3D" id="3.40.50.300">
    <property type="entry name" value="P-loop containing nucleotide triphosphate hydrolases"/>
    <property type="match status" value="1"/>
</dbReference>
<feature type="region of interest" description="Disordered" evidence="7">
    <location>
        <begin position="1"/>
        <end position="21"/>
    </location>
</feature>
<protein>
    <recommendedName>
        <fullName evidence="5 6">Dephospho-CoA kinase</fullName>
        <ecNumber evidence="5 6">2.7.1.24</ecNumber>
    </recommendedName>
    <alternativeName>
        <fullName evidence="5">Dephosphocoenzyme A kinase</fullName>
    </alternativeName>
</protein>
<comment type="similarity">
    <text evidence="1 5">Belongs to the CoaE family.</text>
</comment>
<gene>
    <name evidence="5" type="primary">coaE</name>
    <name evidence="8" type="ORF">F6X53_11775</name>
</gene>
<dbReference type="SUPFAM" id="SSF52540">
    <property type="entry name" value="P-loop containing nucleoside triphosphate hydrolases"/>
    <property type="match status" value="1"/>
</dbReference>
<keyword evidence="5 8" id="KW-0808">Transferase</keyword>
<evidence type="ECO:0000256" key="2">
    <source>
        <dbReference type="ARBA" id="ARBA00022741"/>
    </source>
</evidence>
<comment type="pathway">
    <text evidence="5">Cofactor biosynthesis; coenzyme A biosynthesis; CoA from (R)-pantothenate: step 5/5.</text>
</comment>
<comment type="caution">
    <text evidence="8">The sequence shown here is derived from an EMBL/GenBank/DDBJ whole genome shotgun (WGS) entry which is preliminary data.</text>
</comment>
<dbReference type="PROSITE" id="PS51219">
    <property type="entry name" value="DPCK"/>
    <property type="match status" value="1"/>
</dbReference>
<evidence type="ECO:0000256" key="4">
    <source>
        <dbReference type="ARBA" id="ARBA00022993"/>
    </source>
</evidence>
<dbReference type="EMBL" id="VZZK01000010">
    <property type="protein sequence ID" value="KAB1079054.1"/>
    <property type="molecule type" value="Genomic_DNA"/>
</dbReference>
<evidence type="ECO:0000256" key="6">
    <source>
        <dbReference type="NCBIfam" id="TIGR00152"/>
    </source>
</evidence>
<dbReference type="InterPro" id="IPR027417">
    <property type="entry name" value="P-loop_NTPase"/>
</dbReference>
<dbReference type="OrthoDB" id="9812943at2"/>
<keyword evidence="5 8" id="KW-0418">Kinase</keyword>
<evidence type="ECO:0000256" key="5">
    <source>
        <dbReference type="HAMAP-Rule" id="MF_00376"/>
    </source>
</evidence>